<dbReference type="Pfam" id="PF00331">
    <property type="entry name" value="Glyco_hydro_10"/>
    <property type="match status" value="1"/>
</dbReference>
<dbReference type="SUPFAM" id="SSF51445">
    <property type="entry name" value="(Trans)glycosidases"/>
    <property type="match status" value="1"/>
</dbReference>
<dbReference type="AlphaFoldDB" id="A0A4Q9VNX4"/>
<keyword evidence="4 10" id="KW-0732">Signal</keyword>
<dbReference type="PROSITE" id="PS51318">
    <property type="entry name" value="TAT"/>
    <property type="match status" value="1"/>
</dbReference>
<evidence type="ECO:0000256" key="10">
    <source>
        <dbReference type="SAM" id="SignalP"/>
    </source>
</evidence>
<keyword evidence="3" id="KW-0858">Xylan degradation</keyword>
<feature type="chain" id="PRO_5020811181" description="Beta-xylanase" evidence="10">
    <location>
        <begin position="26"/>
        <end position="363"/>
    </location>
</feature>
<evidence type="ECO:0000313" key="13">
    <source>
        <dbReference type="Proteomes" id="UP000292781"/>
    </source>
</evidence>
<evidence type="ECO:0000313" key="12">
    <source>
        <dbReference type="EMBL" id="TBW36464.1"/>
    </source>
</evidence>
<dbReference type="PRINTS" id="PR00134">
    <property type="entry name" value="GLHYDRLASE10"/>
</dbReference>
<reference evidence="12 13" key="1">
    <citation type="submission" date="2019-02" db="EMBL/GenBank/DDBJ databases">
        <title>Siculibacillus lacustris gen. nov., sp. nov., a new rosette-forming bacterium isolated from a freshwater crater lake (Lake St. Ana, Romania).</title>
        <authorList>
            <person name="Felfoldi T."/>
            <person name="Marton Z."/>
            <person name="Szabo A."/>
            <person name="Mentes A."/>
            <person name="Boka K."/>
            <person name="Marialigeti K."/>
            <person name="Mathe I."/>
            <person name="Koncz M."/>
            <person name="Schumann P."/>
            <person name="Toth E."/>
        </authorList>
    </citation>
    <scope>NUCLEOTIDE SEQUENCE [LARGE SCALE GENOMIC DNA]</scope>
    <source>
        <strain evidence="12 13">SA-279</strain>
    </source>
</reference>
<keyword evidence="5 9" id="KW-0378">Hydrolase</keyword>
<dbReference type="RefSeq" id="WP_131310221.1">
    <property type="nucleotide sequence ID" value="NZ_SJFN01000020.1"/>
</dbReference>
<feature type="signal peptide" evidence="10">
    <location>
        <begin position="1"/>
        <end position="25"/>
    </location>
</feature>
<keyword evidence="13" id="KW-1185">Reference proteome</keyword>
<dbReference type="SMART" id="SM00633">
    <property type="entry name" value="Glyco_10"/>
    <property type="match status" value="1"/>
</dbReference>
<evidence type="ECO:0000256" key="9">
    <source>
        <dbReference type="RuleBase" id="RU361174"/>
    </source>
</evidence>
<evidence type="ECO:0000256" key="5">
    <source>
        <dbReference type="ARBA" id="ARBA00022801"/>
    </source>
</evidence>
<dbReference type="OrthoDB" id="9815836at2"/>
<keyword evidence="7 9" id="KW-0326">Glycosidase</keyword>
<accession>A0A4Q9VNX4</accession>
<evidence type="ECO:0000256" key="3">
    <source>
        <dbReference type="ARBA" id="ARBA00022651"/>
    </source>
</evidence>
<evidence type="ECO:0000256" key="7">
    <source>
        <dbReference type="ARBA" id="ARBA00023295"/>
    </source>
</evidence>
<dbReference type="GO" id="GO:0031176">
    <property type="term" value="F:endo-1,4-beta-xylanase activity"/>
    <property type="evidence" value="ECO:0007669"/>
    <property type="project" value="UniProtKB-EC"/>
</dbReference>
<evidence type="ECO:0000256" key="8">
    <source>
        <dbReference type="ARBA" id="ARBA00023326"/>
    </source>
</evidence>
<evidence type="ECO:0000256" key="4">
    <source>
        <dbReference type="ARBA" id="ARBA00022729"/>
    </source>
</evidence>
<dbReference type="PANTHER" id="PTHR31490">
    <property type="entry name" value="GLYCOSYL HYDROLASE"/>
    <property type="match status" value="1"/>
</dbReference>
<comment type="similarity">
    <text evidence="2 9">Belongs to the glycosyl hydrolase 10 (cellulase F) family.</text>
</comment>
<dbReference type="InterPro" id="IPR001000">
    <property type="entry name" value="GH10_dom"/>
</dbReference>
<name>A0A4Q9VNX4_9HYPH</name>
<dbReference type="PROSITE" id="PS51760">
    <property type="entry name" value="GH10_2"/>
    <property type="match status" value="1"/>
</dbReference>
<dbReference type="EMBL" id="SJFN01000020">
    <property type="protein sequence ID" value="TBW36464.1"/>
    <property type="molecule type" value="Genomic_DNA"/>
</dbReference>
<evidence type="ECO:0000256" key="6">
    <source>
        <dbReference type="ARBA" id="ARBA00023277"/>
    </source>
</evidence>
<protein>
    <recommendedName>
        <fullName evidence="9">Beta-xylanase</fullName>
        <ecNumber evidence="9">3.2.1.8</ecNumber>
    </recommendedName>
</protein>
<sequence length="363" mass="39608">MHRRDVLTSAAALAAATLLPRSATAAAPAVPSLGELAARAGIVFGCSFDVEAVAEKPYADLIRRHARTLTTDNSLKFGALRWRGPEADFYHADRLIDFASDLGLPVRGHNLIWGDFNPEWLLKESQARRIYWLDRHIDEVVGRYAGRITAWDVVNEPFWPDHGHPGGFRGGPWYDALGPGYIDRAFRRAAAADPSARLVLNEAFTESPSPLGLKVRAGLVKLTADLKSKGVKLDAVGLESHIAGDGSFDPPGFGKLIADLAASDVDVYLTELDVDDHTAPGDAAARDRRVAEIYRSVLDTALAHPRVTTVVCWQLADRYSHYRDLYGAGARPLPFDRDLRPKPAYEAMVAAFKAHAGRRGATP</sequence>
<dbReference type="PANTHER" id="PTHR31490:SF88">
    <property type="entry name" value="BETA-XYLANASE"/>
    <property type="match status" value="1"/>
</dbReference>
<dbReference type="InterPro" id="IPR006311">
    <property type="entry name" value="TAT_signal"/>
</dbReference>
<dbReference type="InterPro" id="IPR017853">
    <property type="entry name" value="GH"/>
</dbReference>
<evidence type="ECO:0000256" key="1">
    <source>
        <dbReference type="ARBA" id="ARBA00000681"/>
    </source>
</evidence>
<keyword evidence="6 9" id="KW-0119">Carbohydrate metabolism</keyword>
<proteinExistence type="inferred from homology"/>
<gene>
    <name evidence="12" type="ORF">EYW49_14090</name>
</gene>
<dbReference type="GO" id="GO:0045493">
    <property type="term" value="P:xylan catabolic process"/>
    <property type="evidence" value="ECO:0007669"/>
    <property type="project" value="UniProtKB-KW"/>
</dbReference>
<dbReference type="Proteomes" id="UP000292781">
    <property type="component" value="Unassembled WGS sequence"/>
</dbReference>
<evidence type="ECO:0000256" key="2">
    <source>
        <dbReference type="ARBA" id="ARBA00007495"/>
    </source>
</evidence>
<dbReference type="EC" id="3.2.1.8" evidence="9"/>
<keyword evidence="8 9" id="KW-0624">Polysaccharide degradation</keyword>
<organism evidence="12 13">
    <name type="scientific">Siculibacillus lacustris</name>
    <dbReference type="NCBI Taxonomy" id="1549641"/>
    <lineage>
        <taxon>Bacteria</taxon>
        <taxon>Pseudomonadati</taxon>
        <taxon>Pseudomonadota</taxon>
        <taxon>Alphaproteobacteria</taxon>
        <taxon>Hyphomicrobiales</taxon>
        <taxon>Ancalomicrobiaceae</taxon>
        <taxon>Siculibacillus</taxon>
    </lineage>
</organism>
<comment type="caution">
    <text evidence="12">The sequence shown here is derived from an EMBL/GenBank/DDBJ whole genome shotgun (WGS) entry which is preliminary data.</text>
</comment>
<dbReference type="Gene3D" id="3.20.20.80">
    <property type="entry name" value="Glycosidases"/>
    <property type="match status" value="1"/>
</dbReference>
<evidence type="ECO:0000259" key="11">
    <source>
        <dbReference type="PROSITE" id="PS51760"/>
    </source>
</evidence>
<feature type="domain" description="GH10" evidence="11">
    <location>
        <begin position="27"/>
        <end position="351"/>
    </location>
</feature>
<dbReference type="InterPro" id="IPR044846">
    <property type="entry name" value="GH10"/>
</dbReference>
<comment type="catalytic activity">
    <reaction evidence="1 9">
        <text>Endohydrolysis of (1-&gt;4)-beta-D-xylosidic linkages in xylans.</text>
        <dbReference type="EC" id="3.2.1.8"/>
    </reaction>
</comment>